<keyword evidence="10" id="KW-0753">Steroid metabolism</keyword>
<evidence type="ECO:0000313" key="17">
    <source>
        <dbReference type="EMBL" id="RZC48538.1"/>
    </source>
</evidence>
<comment type="function">
    <text evidence="12">Catalyzes the methyl transfer from S-adenosyl-methionine to the methylene group of 24-methylene lophenol to form 24-ethylidene lophenol.</text>
</comment>
<dbReference type="CDD" id="cd02985">
    <property type="entry name" value="TRX_CDSP32"/>
    <property type="match status" value="1"/>
</dbReference>
<evidence type="ECO:0000256" key="12">
    <source>
        <dbReference type="ARBA" id="ARBA00057056"/>
    </source>
</evidence>
<dbReference type="CDD" id="cd02440">
    <property type="entry name" value="AdoMet_MTases"/>
    <property type="match status" value="1"/>
</dbReference>
<dbReference type="InterPro" id="IPR013705">
    <property type="entry name" value="Sterol_MeTrfase_C"/>
</dbReference>
<evidence type="ECO:0000256" key="1">
    <source>
        <dbReference type="ARBA" id="ARBA00004938"/>
    </source>
</evidence>
<dbReference type="GO" id="GO:0016126">
    <property type="term" value="P:sterol biosynthetic process"/>
    <property type="evidence" value="ECO:0007669"/>
    <property type="project" value="UniProtKB-UniPathway"/>
</dbReference>
<keyword evidence="7" id="KW-0756">Sterol biosynthesis</keyword>
<evidence type="ECO:0000256" key="10">
    <source>
        <dbReference type="ARBA" id="ARBA00023221"/>
    </source>
</evidence>
<evidence type="ECO:0000313" key="18">
    <source>
        <dbReference type="Proteomes" id="UP000316621"/>
    </source>
</evidence>
<evidence type="ECO:0000256" key="9">
    <source>
        <dbReference type="ARBA" id="ARBA00023166"/>
    </source>
</evidence>
<evidence type="ECO:0000256" key="8">
    <source>
        <dbReference type="ARBA" id="ARBA00023098"/>
    </source>
</evidence>
<proteinExistence type="inferred from homology"/>
<dbReference type="Gene3D" id="3.40.30.10">
    <property type="entry name" value="Glutaredoxin"/>
    <property type="match status" value="2"/>
</dbReference>
<feature type="domain" description="Thioredoxin" evidence="15">
    <location>
        <begin position="375"/>
        <end position="523"/>
    </location>
</feature>
<dbReference type="SUPFAM" id="SSF52833">
    <property type="entry name" value="Thioredoxin-like"/>
    <property type="match status" value="2"/>
</dbReference>
<keyword evidence="5 13" id="KW-0949">S-adenosyl-L-methionine</keyword>
<dbReference type="Pfam" id="PF00085">
    <property type="entry name" value="Thioredoxin"/>
    <property type="match status" value="2"/>
</dbReference>
<dbReference type="InterPro" id="IPR036249">
    <property type="entry name" value="Thioredoxin-like_sf"/>
</dbReference>
<keyword evidence="18" id="KW-1185">Reference proteome</keyword>
<evidence type="ECO:0000259" key="15">
    <source>
        <dbReference type="PROSITE" id="PS51352"/>
    </source>
</evidence>
<dbReference type="InterPro" id="IPR030384">
    <property type="entry name" value="MeTrfase_SMT"/>
</dbReference>
<dbReference type="InterPro" id="IPR013766">
    <property type="entry name" value="Thioredoxin_domain"/>
</dbReference>
<keyword evidence="6" id="KW-0752">Steroid biosynthesis</keyword>
<dbReference type="Proteomes" id="UP000316621">
    <property type="component" value="Chromosome 2"/>
</dbReference>
<gene>
    <name evidence="17" type="ORF">C5167_016957</name>
</gene>
<comment type="pathway">
    <text evidence="1">Steroid biosynthesis; sterol biosynthesis.</text>
</comment>
<name>A0A4Y7IM55_PAPSO</name>
<evidence type="ECO:0000256" key="6">
    <source>
        <dbReference type="ARBA" id="ARBA00022955"/>
    </source>
</evidence>
<dbReference type="SUPFAM" id="SSF53335">
    <property type="entry name" value="S-adenosyl-L-methionine-dependent methyltransferases"/>
    <property type="match status" value="1"/>
</dbReference>
<dbReference type="PROSITE" id="PS51685">
    <property type="entry name" value="SAM_MT_ERG6_SMT"/>
    <property type="match status" value="1"/>
</dbReference>
<dbReference type="InterPro" id="IPR029063">
    <property type="entry name" value="SAM-dependent_MTases_sf"/>
</dbReference>
<keyword evidence="2" id="KW-0444">Lipid biosynthesis</keyword>
<dbReference type="Pfam" id="PF08498">
    <property type="entry name" value="Sterol_MT_C"/>
    <property type="match status" value="1"/>
</dbReference>
<accession>A0A4Y7IM55</accession>
<evidence type="ECO:0000256" key="11">
    <source>
        <dbReference type="ARBA" id="ARBA00051352"/>
    </source>
</evidence>
<dbReference type="AlphaFoldDB" id="A0A4Y7IM55"/>
<evidence type="ECO:0000256" key="7">
    <source>
        <dbReference type="ARBA" id="ARBA00023011"/>
    </source>
</evidence>
<dbReference type="PANTHER" id="PTHR44742:SF2">
    <property type="entry name" value="24-METHYLENESTEROL C-METHYLTRANSFERASE 2"/>
    <property type="match status" value="1"/>
</dbReference>
<dbReference type="PROSITE" id="PS51352">
    <property type="entry name" value="THIOREDOXIN_2"/>
    <property type="match status" value="1"/>
</dbReference>
<comment type="similarity">
    <text evidence="13 14">Belongs to the class I-like SAM-binding methyltransferase superfamily. Erg6/SMT family.</text>
</comment>
<dbReference type="STRING" id="3469.A0A4Y7IM55"/>
<dbReference type="InterPro" id="IPR013216">
    <property type="entry name" value="Methyltransf_11"/>
</dbReference>
<dbReference type="PANTHER" id="PTHR44742">
    <property type="match status" value="1"/>
</dbReference>
<dbReference type="Gramene" id="RZC48538">
    <property type="protein sequence ID" value="RZC48538"/>
    <property type="gene ID" value="C5167_016957"/>
</dbReference>
<dbReference type="Gene3D" id="3.40.50.150">
    <property type="entry name" value="Vaccinia Virus protein VP39"/>
    <property type="match status" value="1"/>
</dbReference>
<evidence type="ECO:0000256" key="13">
    <source>
        <dbReference type="PROSITE-ProRule" id="PRU01022"/>
    </source>
</evidence>
<evidence type="ECO:0000256" key="4">
    <source>
        <dbReference type="ARBA" id="ARBA00022679"/>
    </source>
</evidence>
<keyword evidence="4 13" id="KW-0808">Transferase</keyword>
<evidence type="ECO:0000256" key="3">
    <source>
        <dbReference type="ARBA" id="ARBA00022603"/>
    </source>
</evidence>
<dbReference type="EC" id="2.1.1.-" evidence="14"/>
<keyword evidence="9" id="KW-1207">Sterol metabolism</keyword>
<keyword evidence="3 13" id="KW-0489">Methyltransferase</keyword>
<protein>
    <recommendedName>
        <fullName evidence="14">Methyltransferase</fullName>
        <ecNumber evidence="14">2.1.1.-</ecNumber>
    </recommendedName>
</protein>
<evidence type="ECO:0000256" key="5">
    <source>
        <dbReference type="ARBA" id="ARBA00022691"/>
    </source>
</evidence>
<organism evidence="17 18">
    <name type="scientific">Papaver somniferum</name>
    <name type="common">Opium poppy</name>
    <dbReference type="NCBI Taxonomy" id="3469"/>
    <lineage>
        <taxon>Eukaryota</taxon>
        <taxon>Viridiplantae</taxon>
        <taxon>Streptophyta</taxon>
        <taxon>Embryophyta</taxon>
        <taxon>Tracheophyta</taxon>
        <taxon>Spermatophyta</taxon>
        <taxon>Magnoliopsida</taxon>
        <taxon>Ranunculales</taxon>
        <taxon>Papaveraceae</taxon>
        <taxon>Papaveroideae</taxon>
        <taxon>Papaver</taxon>
    </lineage>
</organism>
<keyword evidence="8" id="KW-0443">Lipid metabolism</keyword>
<evidence type="ECO:0000259" key="16">
    <source>
        <dbReference type="PROSITE" id="PS51685"/>
    </source>
</evidence>
<dbReference type="UniPathway" id="UPA00766"/>
<sequence length="619" mass="69395">MDTVTLICTAGFIIAGGLYWFVCGFGSAEVKGKRGIDLSGGSISREKVEDKYKQYWSFFLRPKEIEKPDKVPAFVDTFYNLVTDIYEWGWGQSFHFSPSIPGKSHKDATRLHEEMAVDLIDVKSGDKILDVGCGVGGPMRAIASHSKANVVGITINEYQVKRAKAHNQKAGLDSLCEVVCGNFLKMPFGDNTFDGAYSIEATCHAPKLEEVYSEIFRVLKPGSMYVSYEWVTTDKYVGENSEHIEIIQGIERGDALPGLRSYDEISQIAKKVGFEIVKEKDLARPPSNPWWTRLKMGRFAYWRNHLVVTVLSALGIAPKGTVDVHEMLFVTADYLTRGDPFSSPYRTSSTLSLFPTLHKPLPTTTLQSGHKKFVTKATSAATSKKGKSTDERVQQVHSIEEFDIALQTAKDKLVVVEFAASHSKNSRKIYPFMVDLSRTCNDVEFVLVMGDENEKTKALCEREKIEKVPHFSFYKSMEKIHEEEGIGPDELMGDVLYYGDNHSAVIQLHSREDVENLIQEHKADGKLLVLDVGLKHCGPCVKVYPTVLKLSRQMETAVFARMNGDENDSCMQFLKDMEVVEVPTFLFIRDGDICGRYVGSGKGELIGEILRYQGVRVTY</sequence>
<dbReference type="GO" id="GO:0032259">
    <property type="term" value="P:methylation"/>
    <property type="evidence" value="ECO:0007669"/>
    <property type="project" value="UniProtKB-KW"/>
</dbReference>
<dbReference type="FunFam" id="3.40.50.150:FF:000168">
    <property type="entry name" value="Methyltransferase"/>
    <property type="match status" value="1"/>
</dbReference>
<comment type="catalytic activity">
    <reaction evidence="11">
        <text>24-methylidenelophenol + S-adenosyl-L-methionine = (Z)-24-ethylidenelophenol + S-adenosyl-L-homocysteine + H(+)</text>
        <dbReference type="Rhea" id="RHEA:21044"/>
        <dbReference type="ChEBI" id="CHEBI:15378"/>
        <dbReference type="ChEBI" id="CHEBI:29107"/>
        <dbReference type="ChEBI" id="CHEBI:33203"/>
        <dbReference type="ChEBI" id="CHEBI:57856"/>
        <dbReference type="ChEBI" id="CHEBI:59789"/>
        <dbReference type="EC" id="2.1.1.143"/>
    </reaction>
</comment>
<dbReference type="EMBL" id="CM010716">
    <property type="protein sequence ID" value="RZC48538.1"/>
    <property type="molecule type" value="Genomic_DNA"/>
</dbReference>
<feature type="domain" description="SAM-dependent methyltransferase Erg6/SMT-type" evidence="16">
    <location>
        <begin position="78"/>
        <end position="338"/>
    </location>
</feature>
<reference evidence="17 18" key="1">
    <citation type="journal article" date="2018" name="Science">
        <title>The opium poppy genome and morphinan production.</title>
        <authorList>
            <person name="Guo L."/>
            <person name="Winzer T."/>
            <person name="Yang X."/>
            <person name="Li Y."/>
            <person name="Ning Z."/>
            <person name="He Z."/>
            <person name="Teodor R."/>
            <person name="Lu Y."/>
            <person name="Bowser T.A."/>
            <person name="Graham I.A."/>
            <person name="Ye K."/>
        </authorList>
    </citation>
    <scope>NUCLEOTIDE SEQUENCE [LARGE SCALE GENOMIC DNA]</scope>
    <source>
        <strain evidence="18">cv. HN1</strain>
        <tissue evidence="17">Leaves</tissue>
    </source>
</reference>
<dbReference type="Pfam" id="PF08241">
    <property type="entry name" value="Methyltransf_11"/>
    <property type="match status" value="1"/>
</dbReference>
<dbReference type="GO" id="GO:0030797">
    <property type="term" value="F:24-methylenesterol C-methyltransferase activity"/>
    <property type="evidence" value="ECO:0007669"/>
    <property type="project" value="UniProtKB-EC"/>
</dbReference>
<evidence type="ECO:0000256" key="2">
    <source>
        <dbReference type="ARBA" id="ARBA00022516"/>
    </source>
</evidence>
<evidence type="ECO:0000256" key="14">
    <source>
        <dbReference type="RuleBase" id="RU362025"/>
    </source>
</evidence>